<keyword evidence="7 10" id="KW-0472">Membrane</keyword>
<feature type="non-terminal residue" evidence="14">
    <location>
        <position position="1"/>
    </location>
</feature>
<keyword evidence="4" id="KW-0874">Quinone</keyword>
<evidence type="ECO:0000256" key="9">
    <source>
        <dbReference type="ARBA" id="ARBA00023284"/>
    </source>
</evidence>
<dbReference type="EMBL" id="JGDM01000099">
    <property type="protein sequence ID" value="EXZ42535.1"/>
    <property type="molecule type" value="Genomic_DNA"/>
</dbReference>
<feature type="transmembrane region" description="Helical" evidence="10">
    <location>
        <begin position="139"/>
        <end position="156"/>
    </location>
</feature>
<dbReference type="GO" id="GO:0006508">
    <property type="term" value="P:proteolysis"/>
    <property type="evidence" value="ECO:0007669"/>
    <property type="project" value="InterPro"/>
</dbReference>
<reference evidence="14 15" key="1">
    <citation type="submission" date="2014-02" db="EMBL/GenBank/DDBJ databases">
        <authorList>
            <person name="Sears C."/>
            <person name="Carroll K."/>
            <person name="Sack B.R."/>
            <person name="Qadri F."/>
            <person name="Myers L.L."/>
            <person name="Chung G.-T."/>
            <person name="Escheverria P."/>
            <person name="Fraser C.M."/>
            <person name="Sadzewicz L."/>
            <person name="Shefchek K.A."/>
            <person name="Tallon L."/>
            <person name="Das S.P."/>
            <person name="Daugherty S."/>
            <person name="Mongodin E.F."/>
        </authorList>
    </citation>
    <scope>NUCLEOTIDE SEQUENCE [LARGE SCALE GENOMIC DNA]</scope>
    <source>
        <strain evidence="14 15">2-F-2 #4</strain>
    </source>
</reference>
<dbReference type="SUPFAM" id="SSF52833">
    <property type="entry name" value="Thioredoxin-like"/>
    <property type="match status" value="1"/>
</dbReference>
<evidence type="ECO:0000256" key="7">
    <source>
        <dbReference type="ARBA" id="ARBA00023136"/>
    </source>
</evidence>
<evidence type="ECO:0000259" key="12">
    <source>
        <dbReference type="Pfam" id="PF07884"/>
    </source>
</evidence>
<feature type="transmembrane region" description="Helical" evidence="10">
    <location>
        <begin position="213"/>
        <end position="236"/>
    </location>
</feature>
<dbReference type="Gene3D" id="3.40.30.10">
    <property type="entry name" value="Glutaredoxin"/>
    <property type="match status" value="1"/>
</dbReference>
<evidence type="ECO:0000259" key="13">
    <source>
        <dbReference type="Pfam" id="PF13462"/>
    </source>
</evidence>
<accession>A0A015Y7V8</accession>
<dbReference type="InterPro" id="IPR012336">
    <property type="entry name" value="Thioredoxin-like_fold"/>
</dbReference>
<feature type="domain" description="Peptidase C39" evidence="11">
    <location>
        <begin position="34"/>
        <end position="117"/>
    </location>
</feature>
<dbReference type="InterPro" id="IPR038354">
    <property type="entry name" value="VKOR_sf"/>
</dbReference>
<feature type="domain" description="Thioredoxin-like fold" evidence="13">
    <location>
        <begin position="364"/>
        <end position="445"/>
    </location>
</feature>
<dbReference type="AlphaFoldDB" id="A0A015Y7V8"/>
<evidence type="ECO:0000256" key="5">
    <source>
        <dbReference type="ARBA" id="ARBA00022989"/>
    </source>
</evidence>
<dbReference type="InterPro" id="IPR036249">
    <property type="entry name" value="Thioredoxin-like_sf"/>
</dbReference>
<dbReference type="Pfam" id="PF03412">
    <property type="entry name" value="Peptidase_C39"/>
    <property type="match status" value="1"/>
</dbReference>
<keyword evidence="6" id="KW-0560">Oxidoreductase</keyword>
<feature type="transmembrane region" description="Helical" evidence="10">
    <location>
        <begin position="162"/>
        <end position="180"/>
    </location>
</feature>
<dbReference type="GO" id="GO:0016020">
    <property type="term" value="C:membrane"/>
    <property type="evidence" value="ECO:0007669"/>
    <property type="project" value="UniProtKB-SubCell"/>
</dbReference>
<dbReference type="Pfam" id="PF13462">
    <property type="entry name" value="Thioredoxin_4"/>
    <property type="match status" value="1"/>
</dbReference>
<dbReference type="GO" id="GO:0016491">
    <property type="term" value="F:oxidoreductase activity"/>
    <property type="evidence" value="ECO:0007669"/>
    <property type="project" value="UniProtKB-KW"/>
</dbReference>
<name>A0A015Y7V8_BACFG</name>
<feature type="domain" description="Vitamin K epoxide reductase" evidence="12">
    <location>
        <begin position="163"/>
        <end position="286"/>
    </location>
</feature>
<dbReference type="Pfam" id="PF07884">
    <property type="entry name" value="VKOR"/>
    <property type="match status" value="1"/>
</dbReference>
<comment type="caution">
    <text evidence="14">The sequence shown here is derived from an EMBL/GenBank/DDBJ whole genome shotgun (WGS) entry which is preliminary data.</text>
</comment>
<dbReference type="GO" id="GO:0048038">
    <property type="term" value="F:quinone binding"/>
    <property type="evidence" value="ECO:0007669"/>
    <property type="project" value="UniProtKB-KW"/>
</dbReference>
<dbReference type="Gene3D" id="1.20.1440.130">
    <property type="entry name" value="VKOR domain"/>
    <property type="match status" value="1"/>
</dbReference>
<sequence length="513" mass="60005">IVMYNIFSEFLKELNVAFVTSYANDYYNNHPYKNTLYGISDLLYKYNIPNVGVKVDNCESLSLCTPFIAHIEDDFIIVKEISFGDIKYIWEGKKYIMSVNEFMKIWSGVILLAEPDSNSQEPDYTKHMFDNLFQMSKKTGLFLFALINLVFVLNIVVDKVVICLIFLNFIGGYISYLLLLKQSKIDSKVADSMCSMLNKHDCNNVLNTQAANLFSFSWSEIGFSYFVVNLIVLLYFPVYVNYVTWVNVIILPYSFWSIWYQYKVVHQWCVLCLIVQLLIWSIFLVNLLSGNIFLVHIAGMQILHLGSIYIFVLLLTNLLLFYLSDYCVLKHMLQGYNSIKSNDDVFKILRYKQKHFNVDKCTSKIMFGNSKASKTITLLINPHCSPCAKMHQRIQRVLNLLGDKACIQYVFSSFNDELLFSNRFLIATYFQKSKSEVESIYNKWFEWGRFNPQDFCVKYNLDLNTLEVETELENHELWKTENKLQETPLVLLEGYTLPEQYDVEDLIYLIDID</sequence>
<evidence type="ECO:0000256" key="4">
    <source>
        <dbReference type="ARBA" id="ARBA00022719"/>
    </source>
</evidence>
<dbReference type="InterPro" id="IPR012932">
    <property type="entry name" value="VKOR"/>
</dbReference>
<dbReference type="GO" id="GO:0008233">
    <property type="term" value="F:peptidase activity"/>
    <property type="evidence" value="ECO:0007669"/>
    <property type="project" value="InterPro"/>
</dbReference>
<proteinExistence type="inferred from homology"/>
<feature type="transmembrane region" description="Helical" evidence="10">
    <location>
        <begin position="242"/>
        <end position="262"/>
    </location>
</feature>
<gene>
    <name evidence="14" type="ORF">M076_4407</name>
</gene>
<evidence type="ECO:0000256" key="2">
    <source>
        <dbReference type="ARBA" id="ARBA00006214"/>
    </source>
</evidence>
<comment type="similarity">
    <text evidence="2">Belongs to the VKOR family.</text>
</comment>
<evidence type="ECO:0000256" key="8">
    <source>
        <dbReference type="ARBA" id="ARBA00023157"/>
    </source>
</evidence>
<evidence type="ECO:0000259" key="11">
    <source>
        <dbReference type="Pfam" id="PF03412"/>
    </source>
</evidence>
<keyword evidence="3 10" id="KW-0812">Transmembrane</keyword>
<evidence type="ECO:0000313" key="15">
    <source>
        <dbReference type="Proteomes" id="UP000022272"/>
    </source>
</evidence>
<dbReference type="Proteomes" id="UP000022272">
    <property type="component" value="Unassembled WGS sequence"/>
</dbReference>
<keyword evidence="5 10" id="KW-1133">Transmembrane helix</keyword>
<dbReference type="InterPro" id="IPR005074">
    <property type="entry name" value="Peptidase_C39"/>
</dbReference>
<feature type="transmembrane region" description="Helical" evidence="10">
    <location>
        <begin position="302"/>
        <end position="323"/>
    </location>
</feature>
<protein>
    <submittedName>
        <fullName evidence="14">Thioredoxin family protein</fullName>
    </submittedName>
</protein>
<evidence type="ECO:0000256" key="6">
    <source>
        <dbReference type="ARBA" id="ARBA00023002"/>
    </source>
</evidence>
<dbReference type="CDD" id="cd12921">
    <property type="entry name" value="VKOR_4"/>
    <property type="match status" value="1"/>
</dbReference>
<comment type="subcellular location">
    <subcellularLocation>
        <location evidence="1">Membrane</location>
        <topology evidence="1">Multi-pass membrane protein</topology>
    </subcellularLocation>
</comment>
<evidence type="ECO:0000256" key="1">
    <source>
        <dbReference type="ARBA" id="ARBA00004141"/>
    </source>
</evidence>
<dbReference type="GO" id="GO:0005524">
    <property type="term" value="F:ATP binding"/>
    <property type="evidence" value="ECO:0007669"/>
    <property type="project" value="InterPro"/>
</dbReference>
<evidence type="ECO:0000256" key="3">
    <source>
        <dbReference type="ARBA" id="ARBA00022692"/>
    </source>
</evidence>
<dbReference type="Gene3D" id="3.90.70.10">
    <property type="entry name" value="Cysteine proteinases"/>
    <property type="match status" value="1"/>
</dbReference>
<keyword evidence="8" id="KW-1015">Disulfide bond</keyword>
<keyword evidence="9" id="KW-0676">Redox-active center</keyword>
<evidence type="ECO:0000256" key="10">
    <source>
        <dbReference type="SAM" id="Phobius"/>
    </source>
</evidence>
<evidence type="ECO:0000313" key="14">
    <source>
        <dbReference type="EMBL" id="EXZ42535.1"/>
    </source>
</evidence>
<dbReference type="PATRIC" id="fig|1339280.3.peg.4219"/>
<dbReference type="RefSeq" id="WP_155270141.1">
    <property type="nucleotide sequence ID" value="NZ_JGDM01000099.1"/>
</dbReference>
<organism evidence="14 15">
    <name type="scientific">Bacteroides fragilis str. 2-F-2 #4</name>
    <dbReference type="NCBI Taxonomy" id="1339280"/>
    <lineage>
        <taxon>Bacteria</taxon>
        <taxon>Pseudomonadati</taxon>
        <taxon>Bacteroidota</taxon>
        <taxon>Bacteroidia</taxon>
        <taxon>Bacteroidales</taxon>
        <taxon>Bacteroidaceae</taxon>
        <taxon>Bacteroides</taxon>
    </lineage>
</organism>
<feature type="transmembrane region" description="Helical" evidence="10">
    <location>
        <begin position="269"/>
        <end position="296"/>
    </location>
</feature>